<protein>
    <submittedName>
        <fullName evidence="2">Uncharacterized protein</fullName>
    </submittedName>
</protein>
<feature type="signal peptide" evidence="1">
    <location>
        <begin position="1"/>
        <end position="20"/>
    </location>
</feature>
<feature type="chain" id="PRO_5040874233" evidence="1">
    <location>
        <begin position="21"/>
        <end position="425"/>
    </location>
</feature>
<dbReference type="EMBL" id="NVNL01000054">
    <property type="protein sequence ID" value="PEA86928.1"/>
    <property type="molecule type" value="Genomic_DNA"/>
</dbReference>
<reference evidence="2 3" key="1">
    <citation type="submission" date="2017-09" db="EMBL/GenBank/DDBJ databases">
        <title>Large-scale bioinformatics analysis of Bacillus genomes uncovers conserved roles of natural products in bacterial physiology.</title>
        <authorList>
            <consortium name="Agbiome Team Llc"/>
            <person name="Bleich R.M."/>
            <person name="Grubbs K.J."/>
            <person name="Santa Maria K.C."/>
            <person name="Allen S.E."/>
            <person name="Farag S."/>
            <person name="Shank E.A."/>
            <person name="Bowers A."/>
        </authorList>
    </citation>
    <scope>NUCLEOTIDE SEQUENCE [LARGE SCALE GENOMIC DNA]</scope>
    <source>
        <strain evidence="2 3">AFS089089</strain>
    </source>
</reference>
<dbReference type="AlphaFoldDB" id="A0A9X6Y877"/>
<comment type="caution">
    <text evidence="2">The sequence shown here is derived from an EMBL/GenBank/DDBJ whole genome shotgun (WGS) entry which is preliminary data.</text>
</comment>
<evidence type="ECO:0000313" key="3">
    <source>
        <dbReference type="Proteomes" id="UP000220702"/>
    </source>
</evidence>
<dbReference type="RefSeq" id="WP_098902511.1">
    <property type="nucleotide sequence ID" value="NZ_NVNL01000054.1"/>
</dbReference>
<dbReference type="Proteomes" id="UP000220702">
    <property type="component" value="Unassembled WGS sequence"/>
</dbReference>
<keyword evidence="1" id="KW-0732">Signal</keyword>
<accession>A0A9X6Y877</accession>
<sequence length="425" mass="48632">MKKKLLVTIGALSLSLTNVAPITSFAEISCKDNTKSFTTIQKRDEEAYKFLIEALVCTQSPDILENLMEELNKQHNKLGYLKGDKLTFIMPELHLFEEEIFPNYAASGVIYPSKILMDETKTDPSLKLSINRDTHEVTIEKVKNKNSTGNLSFGAEMFHYLDLLYDDESGNGWDRVYRHGGTTEGFEKDYSFTNFLKAPKLSVDRKQDLPEINLNAKVVPQNSYDVNTSAGKVKAEFKKEPHFSTVGEHTAAIRVWDEYGEENKNDKDHNKTLDVQFNVVDQNTWSDKDLRHWEFQSANKWEIVKDPANSLTDDHAIYSNDSIIAKKKYNLEKGATYKFTTFIKPDILSKTDKIALSLIPENDTSRKKEIFSSNSHDLDKDMDKGFKAISTEFTVGSREENLTFEFFANLEKGIFIDSFKLEKIK</sequence>
<evidence type="ECO:0000313" key="2">
    <source>
        <dbReference type="EMBL" id="PEA86928.1"/>
    </source>
</evidence>
<gene>
    <name evidence="2" type="ORF">CON71_26575</name>
</gene>
<name>A0A9X6Y877_BACTU</name>
<organism evidence="2 3">
    <name type="scientific">Bacillus thuringiensis</name>
    <dbReference type="NCBI Taxonomy" id="1428"/>
    <lineage>
        <taxon>Bacteria</taxon>
        <taxon>Bacillati</taxon>
        <taxon>Bacillota</taxon>
        <taxon>Bacilli</taxon>
        <taxon>Bacillales</taxon>
        <taxon>Bacillaceae</taxon>
        <taxon>Bacillus</taxon>
        <taxon>Bacillus cereus group</taxon>
    </lineage>
</organism>
<evidence type="ECO:0000256" key="1">
    <source>
        <dbReference type="SAM" id="SignalP"/>
    </source>
</evidence>
<proteinExistence type="predicted"/>